<feature type="transmembrane region" description="Helical" evidence="1">
    <location>
        <begin position="57"/>
        <end position="80"/>
    </location>
</feature>
<evidence type="ECO:0000256" key="1">
    <source>
        <dbReference type="SAM" id="Phobius"/>
    </source>
</evidence>
<keyword evidence="4" id="KW-1185">Reference proteome</keyword>
<keyword evidence="1" id="KW-1133">Transmembrane helix</keyword>
<organism evidence="2">
    <name type="scientific">Photinus pyralis</name>
    <name type="common">Common eastern firefly</name>
    <name type="synonym">Lampyris pyralis</name>
    <dbReference type="NCBI Taxonomy" id="7054"/>
    <lineage>
        <taxon>Eukaryota</taxon>
        <taxon>Metazoa</taxon>
        <taxon>Ecdysozoa</taxon>
        <taxon>Arthropoda</taxon>
        <taxon>Hexapoda</taxon>
        <taxon>Insecta</taxon>
        <taxon>Pterygota</taxon>
        <taxon>Neoptera</taxon>
        <taxon>Endopterygota</taxon>
        <taxon>Coleoptera</taxon>
        <taxon>Polyphaga</taxon>
        <taxon>Elateriformia</taxon>
        <taxon>Elateroidea</taxon>
        <taxon>Lampyridae</taxon>
        <taxon>Lampyrinae</taxon>
        <taxon>Photinus</taxon>
    </lineage>
</organism>
<keyword evidence="1" id="KW-0812">Transmembrane</keyword>
<dbReference type="AlphaFoldDB" id="A0A1Y1K6U2"/>
<protein>
    <recommendedName>
        <fullName evidence="5">Transmembrane protein 209</fullName>
    </recommendedName>
</protein>
<evidence type="ECO:0000313" key="3">
    <source>
        <dbReference type="EMBL" id="KAB0803938.1"/>
    </source>
</evidence>
<gene>
    <name evidence="3" type="ORF">PPYR_00908</name>
</gene>
<name>A0A1Y1K6U2_PHOPY</name>
<dbReference type="Proteomes" id="UP000327044">
    <property type="component" value="Unassembled WGS sequence"/>
</dbReference>
<reference evidence="2" key="1">
    <citation type="journal article" date="2016" name="Sci. Rep.">
        <title>Molecular characterization of firefly nuptial gifts: a multi-omics approach sheds light on postcopulatory sexual selection.</title>
        <authorList>
            <person name="Al-Wathiqui N."/>
            <person name="Fallon T.R."/>
            <person name="South A."/>
            <person name="Weng J.K."/>
            <person name="Lewis S.M."/>
        </authorList>
    </citation>
    <scope>NUCLEOTIDE SEQUENCE</scope>
</reference>
<reference evidence="3 4" key="2">
    <citation type="journal article" date="2018" name="Elife">
        <title>Firefly genomes illuminate parallel origins of bioluminescence in beetles.</title>
        <authorList>
            <person name="Fallon T.R."/>
            <person name="Lower S.E."/>
            <person name="Chang C.H."/>
            <person name="Bessho-Uehara M."/>
            <person name="Martin G.J."/>
            <person name="Bewick A.J."/>
            <person name="Behringer M."/>
            <person name="Debat H.J."/>
            <person name="Wong I."/>
            <person name="Day J.C."/>
            <person name="Suvorov A."/>
            <person name="Silva C.J."/>
            <person name="Stanger-Hall K.F."/>
            <person name="Hall D.W."/>
            <person name="Schmitz R.J."/>
            <person name="Nelson D.R."/>
            <person name="Lewis S.M."/>
            <person name="Shigenobu S."/>
            <person name="Bybee S.M."/>
            <person name="Larracuente A.M."/>
            <person name="Oba Y."/>
            <person name="Weng J.K."/>
        </authorList>
    </citation>
    <scope>NUCLEOTIDE SEQUENCE [LARGE SCALE GENOMIC DNA]</scope>
    <source>
        <strain evidence="3">1611_PpyrPB1</strain>
        <tissue evidence="3">Whole body</tissue>
    </source>
</reference>
<dbReference type="InterPro" id="IPR019176">
    <property type="entry name" value="Cytochrome_B561-rel"/>
</dbReference>
<dbReference type="EMBL" id="GEZM01091107">
    <property type="protein sequence ID" value="JAV57094.1"/>
    <property type="molecule type" value="Transcribed_RNA"/>
</dbReference>
<keyword evidence="1" id="KW-0472">Membrane</keyword>
<dbReference type="FunCoup" id="A0A1Y1K6U2">
    <property type="interactions" value="1510"/>
</dbReference>
<dbReference type="GO" id="GO:0016020">
    <property type="term" value="C:membrane"/>
    <property type="evidence" value="ECO:0007669"/>
    <property type="project" value="TreeGrafter"/>
</dbReference>
<dbReference type="Pfam" id="PF09786">
    <property type="entry name" value="CytochromB561_N"/>
    <property type="match status" value="1"/>
</dbReference>
<feature type="transmembrane region" description="Helical" evidence="1">
    <location>
        <begin position="32"/>
        <end position="51"/>
    </location>
</feature>
<dbReference type="EMBL" id="VVIM01000001">
    <property type="protein sequence ID" value="KAB0803938.1"/>
    <property type="molecule type" value="Genomic_DNA"/>
</dbReference>
<reference evidence="3" key="3">
    <citation type="submission" date="2019-08" db="EMBL/GenBank/DDBJ databases">
        <authorList>
            <consortium name="Photinus pyralis genome working group"/>
            <person name="Fallon T.R."/>
            <person name="Sander Lower S.E."/>
            <person name="Weng J.-K."/>
        </authorList>
    </citation>
    <scope>NUCLEOTIDE SEQUENCE</scope>
    <source>
        <strain evidence="3">1611_PpyrPB1</strain>
        <tissue evidence="3">Whole body</tissue>
    </source>
</reference>
<dbReference type="InParanoid" id="A0A1Y1K6U2"/>
<accession>A0A1Y1K6U2</accession>
<dbReference type="PANTHER" id="PTHR21780:SF0">
    <property type="entry name" value="TRANSMEMBRANE PROTEIN 209"/>
    <property type="match status" value="1"/>
</dbReference>
<dbReference type="OrthoDB" id="509821at2759"/>
<sequence length="499" mass="57120">MQKLRHLNTSKLQFPYKKDVVVNSNCEKLKYCIFWGSVNVVLVAIISFHIWNTIPNYVPAILYAECVLLLIFLLNLLCYIKRYVSVIDETSKIESKKVELSSSRERESDLSFPSYNVVKHTHFSKTLPTSSTPIDRSARHWTSTNVNTSLDFIRSSPNNSASKLFFNSSESNLIRDENSLNHYLKRYETHIVAPKANFSNEQSSNLLTTFWSDSSSKALEGSPILTKCSYHLSSLPPANLSSQSDSKLISSPDNCISDPWKRYDINNETLTQWNANIRKWLSQNILDCLSKEMDEIDSSLQKHGVSDVQMGYVGLDRLRQTAQSNMILQFLPNLSILVPFLEVTTNQEYLVNRIRQLARGGCMSDFKWNGGGRFNDKEWNNTLPSDSQIMMHLFITYMDTQLLPVPNHPEIKPFSGHYYIKLNEEVPSGVKFAIQHCRENPPHFRVHAGGEVYEIAQGYNNLFHTILFFLHRVNEIEYGMLGGINLGRSGVNILWVIDN</sequence>
<dbReference type="PANTHER" id="PTHR21780">
    <property type="entry name" value="TRANSMEMBRANE PROTEIN 209"/>
    <property type="match status" value="1"/>
</dbReference>
<evidence type="ECO:0008006" key="5">
    <source>
        <dbReference type="Google" id="ProtNLM"/>
    </source>
</evidence>
<evidence type="ECO:0000313" key="2">
    <source>
        <dbReference type="EMBL" id="JAV57094.1"/>
    </source>
</evidence>
<proteinExistence type="predicted"/>
<evidence type="ECO:0000313" key="4">
    <source>
        <dbReference type="Proteomes" id="UP000327044"/>
    </source>
</evidence>